<proteinExistence type="predicted"/>
<dbReference type="AlphaFoldDB" id="A0A9P7E7H0"/>
<dbReference type="RefSeq" id="XP_041191023.1">
    <property type="nucleotide sequence ID" value="XM_041340450.1"/>
</dbReference>
<gene>
    <name evidence="2" type="ORF">BJ212DRAFT_1482619</name>
</gene>
<feature type="region of interest" description="Disordered" evidence="1">
    <location>
        <begin position="134"/>
        <end position="157"/>
    </location>
</feature>
<accession>A0A9P7E7H0</accession>
<protein>
    <submittedName>
        <fullName evidence="2">Uncharacterized protein</fullName>
    </submittedName>
</protein>
<dbReference type="OrthoDB" id="2678623at2759"/>
<dbReference type="Proteomes" id="UP000807769">
    <property type="component" value="Unassembled WGS sequence"/>
</dbReference>
<feature type="compositionally biased region" description="Polar residues" evidence="1">
    <location>
        <begin position="141"/>
        <end position="157"/>
    </location>
</feature>
<evidence type="ECO:0000313" key="2">
    <source>
        <dbReference type="EMBL" id="KAG1813149.1"/>
    </source>
</evidence>
<evidence type="ECO:0000313" key="3">
    <source>
        <dbReference type="Proteomes" id="UP000807769"/>
    </source>
</evidence>
<keyword evidence="3" id="KW-1185">Reference proteome</keyword>
<reference evidence="2" key="1">
    <citation type="journal article" date="2020" name="New Phytol.">
        <title>Comparative genomics reveals dynamic genome evolution in host specialist ectomycorrhizal fungi.</title>
        <authorList>
            <person name="Lofgren L.A."/>
            <person name="Nguyen N.H."/>
            <person name="Vilgalys R."/>
            <person name="Ruytinx J."/>
            <person name="Liao H.L."/>
            <person name="Branco S."/>
            <person name="Kuo A."/>
            <person name="LaButti K."/>
            <person name="Lipzen A."/>
            <person name="Andreopoulos W."/>
            <person name="Pangilinan J."/>
            <person name="Riley R."/>
            <person name="Hundley H."/>
            <person name="Na H."/>
            <person name="Barry K."/>
            <person name="Grigoriev I.V."/>
            <person name="Stajich J.E."/>
            <person name="Kennedy P.G."/>
        </authorList>
    </citation>
    <scope>NUCLEOTIDE SEQUENCE</scope>
    <source>
        <strain evidence="2">MN1</strain>
    </source>
</reference>
<sequence>MFLTVCELMGPFYSQSQYPDWSLDFYNVMMPQASVPLSSIQQFETQFFQPSLTAMGYLGSSTMQNMSFSSPASLGLLLANSMHGWNFNNSNFNLTGWEKSSLSSLLTSPTSTEHSTTSPSLNKQLPQFAYQLPTLPAANPPSVNKTTQPAEVPNSQAGTKCATTKCKCKSNLPTTKSLTVHANKPHSANKSISDTPTVTATPTRVKFTPLVNSTEPIPVPVITLAKVAKPKAKPKPKSKPKATSVNIKSSAVMEITHVAADEGNTLSDSTTINNIMQKAIASQIGVTHVSKCIAIKSRWNDIADTIGSDGLTFVGIGSKENPGVLVEVGGTSLKHAADSTAEGTIPSKYV</sequence>
<comment type="caution">
    <text evidence="2">The sequence shown here is derived from an EMBL/GenBank/DDBJ whole genome shotgun (WGS) entry which is preliminary data.</text>
</comment>
<dbReference type="EMBL" id="JABBWG010000024">
    <property type="protein sequence ID" value="KAG1813149.1"/>
    <property type="molecule type" value="Genomic_DNA"/>
</dbReference>
<evidence type="ECO:0000256" key="1">
    <source>
        <dbReference type="SAM" id="MobiDB-lite"/>
    </source>
</evidence>
<dbReference type="GeneID" id="64634466"/>
<organism evidence="2 3">
    <name type="scientific">Suillus subaureus</name>
    <dbReference type="NCBI Taxonomy" id="48587"/>
    <lineage>
        <taxon>Eukaryota</taxon>
        <taxon>Fungi</taxon>
        <taxon>Dikarya</taxon>
        <taxon>Basidiomycota</taxon>
        <taxon>Agaricomycotina</taxon>
        <taxon>Agaricomycetes</taxon>
        <taxon>Agaricomycetidae</taxon>
        <taxon>Boletales</taxon>
        <taxon>Suillineae</taxon>
        <taxon>Suillaceae</taxon>
        <taxon>Suillus</taxon>
    </lineage>
</organism>
<name>A0A9P7E7H0_9AGAM</name>